<proteinExistence type="predicted"/>
<evidence type="ECO:0000313" key="2">
    <source>
        <dbReference type="EMBL" id="BBN70447.1"/>
    </source>
</evidence>
<sequence>MGQLLPVAIRYVSEKLARWMYRFERYMKVLNGYVQNRTRPEGCIAEWYIVEEAVEFFTQHLPNVSTVGVQSSQKMRVSKPLSGCTMSLVDWDLLNQAHLYVLENTEEVLPYIEDRNAYFFRANVGNICSTSRPLIQNLEREQSGCKVSTIALSFNGYALRFIVNLMGKE</sequence>
<dbReference type="EMBL" id="AP021814">
    <property type="protein sequence ID" value="BBN70447.1"/>
    <property type="molecule type" value="Genomic_DNA"/>
</dbReference>
<organism evidence="2">
    <name type="scientific">Prunus dulcis</name>
    <name type="common">Almond</name>
    <name type="synonym">Amygdalus dulcis</name>
    <dbReference type="NCBI Taxonomy" id="3755"/>
    <lineage>
        <taxon>Eukaryota</taxon>
        <taxon>Viridiplantae</taxon>
        <taxon>Streptophyta</taxon>
        <taxon>Embryophyta</taxon>
        <taxon>Tracheophyta</taxon>
        <taxon>Spermatophyta</taxon>
        <taxon>Magnoliopsida</taxon>
        <taxon>eudicotyledons</taxon>
        <taxon>Gunneridae</taxon>
        <taxon>Pentapetalae</taxon>
        <taxon>rosids</taxon>
        <taxon>fabids</taxon>
        <taxon>Rosales</taxon>
        <taxon>Rosaceae</taxon>
        <taxon>Amygdaloideae</taxon>
        <taxon>Amygdaleae</taxon>
        <taxon>Prunus</taxon>
    </lineage>
</organism>
<accession>A0A5H2XRK3</accession>
<reference evidence="2" key="1">
    <citation type="journal article" date="2019" name="Science">
        <title>Mutation of a bHLH transcription factor allowed almond domestication.</title>
        <authorList>
            <person name="Sanchez-Perez R."/>
            <person name="Pavan S."/>
            <person name="Mazzeo R."/>
            <person name="Moldovan C."/>
            <person name="Aiese Cigliano R."/>
            <person name="Del Cueto J."/>
            <person name="Ricciardi F."/>
            <person name="Lotti C."/>
            <person name="Ricciardi L."/>
            <person name="Dicenta F."/>
            <person name="Lopez-Marques R.L."/>
            <person name="Lindberg Moller B."/>
        </authorList>
    </citation>
    <scope>NUCLEOTIDE SEQUENCE</scope>
</reference>
<evidence type="ECO:0000259" key="1">
    <source>
        <dbReference type="Pfam" id="PF13960"/>
    </source>
</evidence>
<name>A0A5H2XRK3_PRUDU</name>
<feature type="domain" description="DUF4218" evidence="1">
    <location>
        <begin position="17"/>
        <end position="70"/>
    </location>
</feature>
<dbReference type="PANTHER" id="PTHR48258">
    <property type="entry name" value="DUF4218 DOMAIN-CONTAINING PROTEIN-RELATED"/>
    <property type="match status" value="1"/>
</dbReference>
<dbReference type="InterPro" id="IPR025452">
    <property type="entry name" value="DUF4218"/>
</dbReference>
<gene>
    <name evidence="2" type="ORF">Prudu_1477S000600</name>
</gene>
<dbReference type="AlphaFoldDB" id="A0A5H2XRK3"/>
<dbReference type="Pfam" id="PF13960">
    <property type="entry name" value="DUF4218"/>
    <property type="match status" value="1"/>
</dbReference>
<protein>
    <recommendedName>
        <fullName evidence="1">DUF4218 domain-containing protein</fullName>
    </recommendedName>
</protein>